<dbReference type="SUPFAM" id="SSF48452">
    <property type="entry name" value="TPR-like"/>
    <property type="match status" value="2"/>
</dbReference>
<feature type="repeat" description="TPR" evidence="10">
    <location>
        <begin position="282"/>
        <end position="315"/>
    </location>
</feature>
<dbReference type="Gene3D" id="1.25.40.10">
    <property type="entry name" value="Tetratricopeptide repeat domain"/>
    <property type="match status" value="2"/>
</dbReference>
<dbReference type="Pfam" id="PF00515">
    <property type="entry name" value="TPR_1"/>
    <property type="match status" value="1"/>
</dbReference>
<evidence type="ECO:0000313" key="12">
    <source>
        <dbReference type="Proteomes" id="UP000078542"/>
    </source>
</evidence>
<keyword evidence="3" id="KW-0677">Repeat</keyword>
<proteinExistence type="inferred from homology"/>
<comment type="subcellular location">
    <subcellularLocation>
        <location evidence="1">Mitochondrion outer membrane</location>
        <topology evidence="1">Single-pass membrane protein</topology>
    </subcellularLocation>
</comment>
<name>A0A151IMY1_9HYME</name>
<dbReference type="EMBL" id="KQ977018">
    <property type="protein sequence ID" value="KYN06310.1"/>
    <property type="molecule type" value="Genomic_DNA"/>
</dbReference>
<dbReference type="Pfam" id="PF13181">
    <property type="entry name" value="TPR_8"/>
    <property type="match status" value="3"/>
</dbReference>
<gene>
    <name evidence="11" type="ORF">ALC62_02744</name>
</gene>
<evidence type="ECO:0000256" key="3">
    <source>
        <dbReference type="ARBA" id="ARBA00022737"/>
    </source>
</evidence>
<dbReference type="GO" id="GO:0030943">
    <property type="term" value="F:mitochondrion targeting sequence binding"/>
    <property type="evidence" value="ECO:0007669"/>
    <property type="project" value="TreeGrafter"/>
</dbReference>
<comment type="similarity">
    <text evidence="9">Belongs to the Tom70 family.</text>
</comment>
<evidence type="ECO:0000313" key="11">
    <source>
        <dbReference type="EMBL" id="KYN06310.1"/>
    </source>
</evidence>
<dbReference type="SMART" id="SM00028">
    <property type="entry name" value="TPR"/>
    <property type="match status" value="8"/>
</dbReference>
<evidence type="ECO:0000256" key="6">
    <source>
        <dbReference type="ARBA" id="ARBA00022989"/>
    </source>
</evidence>
<keyword evidence="5 10" id="KW-0802">TPR repeat</keyword>
<dbReference type="InterPro" id="IPR019734">
    <property type="entry name" value="TPR_rpt"/>
</dbReference>
<reference evidence="11 12" key="1">
    <citation type="submission" date="2016-03" db="EMBL/GenBank/DDBJ databases">
        <title>Cyphomyrmex costatus WGS genome.</title>
        <authorList>
            <person name="Nygaard S."/>
            <person name="Hu H."/>
            <person name="Boomsma J."/>
            <person name="Zhang G."/>
        </authorList>
    </citation>
    <scope>NUCLEOTIDE SEQUENCE [LARGE SCALE GENOMIC DNA]</scope>
    <source>
        <strain evidence="11">MS0001</strain>
        <tissue evidence="11">Whole body</tissue>
    </source>
</reference>
<dbReference type="InterPro" id="IPR011990">
    <property type="entry name" value="TPR-like_helical_dom_sf"/>
</dbReference>
<feature type="repeat" description="TPR" evidence="10">
    <location>
        <begin position="6"/>
        <end position="39"/>
    </location>
</feature>
<dbReference type="GO" id="GO:0008320">
    <property type="term" value="F:protein transmembrane transporter activity"/>
    <property type="evidence" value="ECO:0007669"/>
    <property type="project" value="TreeGrafter"/>
</dbReference>
<evidence type="ECO:0000256" key="7">
    <source>
        <dbReference type="ARBA" id="ARBA00023128"/>
    </source>
</evidence>
<keyword evidence="2" id="KW-0812">Transmembrane</keyword>
<evidence type="ECO:0000256" key="9">
    <source>
        <dbReference type="ARBA" id="ARBA00038030"/>
    </source>
</evidence>
<dbReference type="GO" id="GO:0030150">
    <property type="term" value="P:protein import into mitochondrial matrix"/>
    <property type="evidence" value="ECO:0007669"/>
    <property type="project" value="TreeGrafter"/>
</dbReference>
<evidence type="ECO:0000256" key="8">
    <source>
        <dbReference type="ARBA" id="ARBA00023136"/>
    </source>
</evidence>
<keyword evidence="4" id="KW-1000">Mitochondrion outer membrane</keyword>
<dbReference type="PANTHER" id="PTHR46208">
    <property type="entry name" value="MITOCHONDRIAL IMPORT RECEPTOR SUBUNIT TOM70"/>
    <property type="match status" value="1"/>
</dbReference>
<evidence type="ECO:0000256" key="10">
    <source>
        <dbReference type="PROSITE-ProRule" id="PRU00339"/>
    </source>
</evidence>
<dbReference type="GO" id="GO:0045039">
    <property type="term" value="P:protein insertion into mitochondrial inner membrane"/>
    <property type="evidence" value="ECO:0007669"/>
    <property type="project" value="TreeGrafter"/>
</dbReference>
<keyword evidence="7" id="KW-0496">Mitochondrion</keyword>
<dbReference type="Proteomes" id="UP000078542">
    <property type="component" value="Unassembled WGS sequence"/>
</dbReference>
<feature type="non-terminal residue" evidence="11">
    <location>
        <position position="1"/>
    </location>
</feature>
<evidence type="ECO:0000256" key="4">
    <source>
        <dbReference type="ARBA" id="ARBA00022787"/>
    </source>
</evidence>
<evidence type="ECO:0000256" key="5">
    <source>
        <dbReference type="ARBA" id="ARBA00022803"/>
    </source>
</evidence>
<keyword evidence="12" id="KW-1185">Reference proteome</keyword>
<keyword evidence="8" id="KW-0472">Membrane</keyword>
<organism evidence="11 12">
    <name type="scientific">Cyphomyrmex costatus</name>
    <dbReference type="NCBI Taxonomy" id="456900"/>
    <lineage>
        <taxon>Eukaryota</taxon>
        <taxon>Metazoa</taxon>
        <taxon>Ecdysozoa</taxon>
        <taxon>Arthropoda</taxon>
        <taxon>Hexapoda</taxon>
        <taxon>Insecta</taxon>
        <taxon>Pterygota</taxon>
        <taxon>Neoptera</taxon>
        <taxon>Endopterygota</taxon>
        <taxon>Hymenoptera</taxon>
        <taxon>Apocrita</taxon>
        <taxon>Aculeata</taxon>
        <taxon>Formicoidea</taxon>
        <taxon>Formicidae</taxon>
        <taxon>Myrmicinae</taxon>
        <taxon>Cyphomyrmex</taxon>
    </lineage>
</organism>
<evidence type="ECO:0000256" key="2">
    <source>
        <dbReference type="ARBA" id="ARBA00022692"/>
    </source>
</evidence>
<evidence type="ECO:0000256" key="1">
    <source>
        <dbReference type="ARBA" id="ARBA00004572"/>
    </source>
</evidence>
<protein>
    <submittedName>
        <fullName evidence="11">Mitochondrial import receptor subunit TOM70</fullName>
    </submittedName>
</protein>
<dbReference type="PANTHER" id="PTHR46208:SF1">
    <property type="entry name" value="MITOCHONDRIAL IMPORT RECEPTOR SUBUNIT TOM70"/>
    <property type="match status" value="1"/>
</dbReference>
<keyword evidence="6" id="KW-1133">Transmembrane helix</keyword>
<dbReference type="PROSITE" id="PS50005">
    <property type="entry name" value="TPR"/>
    <property type="match status" value="2"/>
</dbReference>
<dbReference type="STRING" id="456900.A0A151IMY1"/>
<dbReference type="AlphaFoldDB" id="A0A151IMY1"/>
<sequence>TPLQRAQKYKNEGNVCFKMKKYKEAIAQYNKAIEICPKENKDEFAIFYQNRAAAYEQLKKYSSVKADCTKALELNPRYIKALLRRARVLEQTGDLEAALKDIHIACIHERFSNFISILKEQTILEKIGRQHAEENWRNRKLYIYKPLVKTYIVSFSKDPVFSKLQCPENISEFLKKPLKALKNEEYSDIISLCTEIIESPEFDTLPSTKLEVLLLRATFYALLGEQDSAIQDFDCILNSEYVSDDVKINVLIKRADLNHLKKNLGMAFMDIELAISINPHYSDIYCHRGLFYISCGKLKEAKCDFEKAMMIETRQYQKAHIYFTKIIKKYPEDIYIAPMYQQRAILQLNWDHNFGKAKKYFNKAIELDKNFSGSYEALGILELKRGNMGEAVRLFDKCLVLYCHTFKKLLSIYSLRELAKVELNVKNQLGFTYNYNLNLLICKYLEETEDFSMCVLS</sequence>
<accession>A0A151IMY1</accession>
<dbReference type="GO" id="GO:0005741">
    <property type="term" value="C:mitochondrial outer membrane"/>
    <property type="evidence" value="ECO:0007669"/>
    <property type="project" value="UniProtKB-SubCell"/>
</dbReference>
<keyword evidence="11" id="KW-0675">Receptor</keyword>